<dbReference type="AlphaFoldDB" id="A0A9P6G402"/>
<accession>A0A9P6G402</accession>
<comment type="caution">
    <text evidence="1">The sequence shown here is derived from an EMBL/GenBank/DDBJ whole genome shotgun (WGS) entry which is preliminary data.</text>
</comment>
<gene>
    <name evidence="1" type="ORF">BGW38_004716</name>
</gene>
<evidence type="ECO:0000313" key="2">
    <source>
        <dbReference type="Proteomes" id="UP000780801"/>
    </source>
</evidence>
<dbReference type="Proteomes" id="UP000780801">
    <property type="component" value="Unassembled WGS sequence"/>
</dbReference>
<sequence length="166" mass="18049">MNPGNSKNTSQPGNALSSIVSSLVRAAIGGKNHDVRDEDLDKYVADMIMKSATDADKRYKSIGLKAYTSEGTSSHLDDENKVELAPGVIVDRVDSNGLKTNKRFLSSLLRSTDQHNQALIRAEEERATEIAKELIAKKATKAISIQVKILLVFSVGVEITVEILIP</sequence>
<dbReference type="EMBL" id="JAABOA010000030">
    <property type="protein sequence ID" value="KAF9586456.1"/>
    <property type="molecule type" value="Genomic_DNA"/>
</dbReference>
<dbReference type="PANTHER" id="PTHR40132">
    <property type="entry name" value="PRE-MRNA-SPLICING FACTOR 38B"/>
    <property type="match status" value="1"/>
</dbReference>
<dbReference type="OrthoDB" id="2431475at2759"/>
<reference evidence="1" key="1">
    <citation type="journal article" date="2020" name="Fungal Divers.">
        <title>Resolving the Mortierellaceae phylogeny through synthesis of multi-gene phylogenetics and phylogenomics.</title>
        <authorList>
            <person name="Vandepol N."/>
            <person name="Liber J."/>
            <person name="Desiro A."/>
            <person name="Na H."/>
            <person name="Kennedy M."/>
            <person name="Barry K."/>
            <person name="Grigoriev I.V."/>
            <person name="Miller A.N."/>
            <person name="O'Donnell K."/>
            <person name="Stajich J.E."/>
            <person name="Bonito G."/>
        </authorList>
    </citation>
    <scope>NUCLEOTIDE SEQUENCE</scope>
    <source>
        <strain evidence="1">KOD1015</strain>
    </source>
</reference>
<name>A0A9P6G402_9FUNG</name>
<dbReference type="PANTHER" id="PTHR40132:SF1">
    <property type="entry name" value="PRE-MRNA-SPLICING FACTOR 38B"/>
    <property type="match status" value="1"/>
</dbReference>
<organism evidence="1 2">
    <name type="scientific">Lunasporangiospora selenospora</name>
    <dbReference type="NCBI Taxonomy" id="979761"/>
    <lineage>
        <taxon>Eukaryota</taxon>
        <taxon>Fungi</taxon>
        <taxon>Fungi incertae sedis</taxon>
        <taxon>Mucoromycota</taxon>
        <taxon>Mortierellomycotina</taxon>
        <taxon>Mortierellomycetes</taxon>
        <taxon>Mortierellales</taxon>
        <taxon>Mortierellaceae</taxon>
        <taxon>Lunasporangiospora</taxon>
    </lineage>
</organism>
<evidence type="ECO:0000313" key="1">
    <source>
        <dbReference type="EMBL" id="KAF9586456.1"/>
    </source>
</evidence>
<protein>
    <submittedName>
        <fullName evidence="1">Uncharacterized protein</fullName>
    </submittedName>
</protein>
<proteinExistence type="predicted"/>
<keyword evidence="2" id="KW-1185">Reference proteome</keyword>